<dbReference type="EMBL" id="CP034562">
    <property type="protein sequence ID" value="AZQ64152.1"/>
    <property type="molecule type" value="Genomic_DNA"/>
</dbReference>
<dbReference type="Pfam" id="PF05368">
    <property type="entry name" value="NmrA"/>
    <property type="match status" value="1"/>
</dbReference>
<dbReference type="OrthoDB" id="9798669at2"/>
<reference evidence="4 5" key="1">
    <citation type="submission" date="2018-12" db="EMBL/GenBank/DDBJ databases">
        <title>Flammeovirga pectinis sp. nov., isolated from the gut of the Korean scallop, Patinopecten yessoensis.</title>
        <authorList>
            <person name="Bae J.-W."/>
            <person name="Jeong Y.-S."/>
            <person name="Kang W."/>
        </authorList>
    </citation>
    <scope>NUCLEOTIDE SEQUENCE [LARGE SCALE GENOMIC DNA]</scope>
    <source>
        <strain evidence="4 5">L12M1</strain>
    </source>
</reference>
<sequence length="296" mass="32100">MEKKIIVVIGATGAQGSGVVKALKESTDFVVRAVTRNPEKYDGLADEAVAADLTDASTLPKALENAYGVFGVTNFWEPNKVSEVEQGQNLINAAKEAGVKHFVWSTLPNVEEISDDTFDVPHFTGKAKLNAIVAEAGFETYTLVEPPFYYQNFVGMLAPQQLEDGTTGWALPIDPAAKVIHMGDISELGNLVASAFIKPEEANGKLLSFVGGIYSFNEVIDIYKSQGIEYSFQYVPADIFSGLFEGAAEIAQMLLYFEAHTYMGPDAVAHSNAADKITIKPFTSLDKWVKAQTIEA</sequence>
<dbReference type="InterPro" id="IPR051164">
    <property type="entry name" value="NmrA-like_oxidored"/>
</dbReference>
<dbReference type="PANTHER" id="PTHR42748">
    <property type="entry name" value="NITROGEN METABOLITE REPRESSION PROTEIN NMRA FAMILY MEMBER"/>
    <property type="match status" value="1"/>
</dbReference>
<dbReference type="SUPFAM" id="SSF51735">
    <property type="entry name" value="NAD(P)-binding Rossmann-fold domains"/>
    <property type="match status" value="1"/>
</dbReference>
<keyword evidence="2" id="KW-0521">NADP</keyword>
<feature type="domain" description="NmrA-like" evidence="3">
    <location>
        <begin position="2"/>
        <end position="277"/>
    </location>
</feature>
<proteinExistence type="inferred from homology"/>
<dbReference type="RefSeq" id="WP_126617553.1">
    <property type="nucleotide sequence ID" value="NZ_CP034562.1"/>
</dbReference>
<dbReference type="InterPro" id="IPR008030">
    <property type="entry name" value="NmrA-like"/>
</dbReference>
<evidence type="ECO:0000256" key="2">
    <source>
        <dbReference type="ARBA" id="ARBA00022857"/>
    </source>
</evidence>
<dbReference type="Gene3D" id="3.90.25.10">
    <property type="entry name" value="UDP-galactose 4-epimerase, domain 1"/>
    <property type="match status" value="1"/>
</dbReference>
<dbReference type="AlphaFoldDB" id="A0A3Q9FTC6"/>
<dbReference type="PANTHER" id="PTHR42748:SF7">
    <property type="entry name" value="NMRA LIKE REDOX SENSOR 1-RELATED"/>
    <property type="match status" value="1"/>
</dbReference>
<dbReference type="KEGG" id="fll:EI427_18550"/>
<gene>
    <name evidence="4" type="ORF">EI427_18550</name>
</gene>
<accession>A0A3Q9FTC6</accession>
<protein>
    <submittedName>
        <fullName evidence="4">NmrA/HSCARG family protein</fullName>
    </submittedName>
</protein>
<keyword evidence="5" id="KW-1185">Reference proteome</keyword>
<evidence type="ECO:0000256" key="1">
    <source>
        <dbReference type="ARBA" id="ARBA00006328"/>
    </source>
</evidence>
<organism evidence="4 5">
    <name type="scientific">Flammeovirga pectinis</name>
    <dbReference type="NCBI Taxonomy" id="2494373"/>
    <lineage>
        <taxon>Bacteria</taxon>
        <taxon>Pseudomonadati</taxon>
        <taxon>Bacteroidota</taxon>
        <taxon>Cytophagia</taxon>
        <taxon>Cytophagales</taxon>
        <taxon>Flammeovirgaceae</taxon>
        <taxon>Flammeovirga</taxon>
    </lineage>
</organism>
<evidence type="ECO:0000313" key="4">
    <source>
        <dbReference type="EMBL" id="AZQ64152.1"/>
    </source>
</evidence>
<evidence type="ECO:0000313" key="5">
    <source>
        <dbReference type="Proteomes" id="UP000267268"/>
    </source>
</evidence>
<dbReference type="Gene3D" id="3.40.50.720">
    <property type="entry name" value="NAD(P)-binding Rossmann-like Domain"/>
    <property type="match status" value="1"/>
</dbReference>
<dbReference type="InterPro" id="IPR036291">
    <property type="entry name" value="NAD(P)-bd_dom_sf"/>
</dbReference>
<dbReference type="CDD" id="cd05251">
    <property type="entry name" value="NmrA_like_SDR_a"/>
    <property type="match status" value="1"/>
</dbReference>
<dbReference type="Proteomes" id="UP000267268">
    <property type="component" value="Chromosome 1"/>
</dbReference>
<comment type="similarity">
    <text evidence="1">Belongs to the NmrA-type oxidoreductase family.</text>
</comment>
<name>A0A3Q9FTC6_9BACT</name>
<evidence type="ECO:0000259" key="3">
    <source>
        <dbReference type="Pfam" id="PF05368"/>
    </source>
</evidence>